<dbReference type="Proteomes" id="UP000010792">
    <property type="component" value="Chromosome"/>
</dbReference>
<dbReference type="GO" id="GO:0008716">
    <property type="term" value="F:D-alanine-D-alanine ligase activity"/>
    <property type="evidence" value="ECO:0007669"/>
    <property type="project" value="UniProtKB-UniRule"/>
</dbReference>
<dbReference type="NCBIfam" id="TIGR01205">
    <property type="entry name" value="D_ala_D_alaTIGR"/>
    <property type="match status" value="1"/>
</dbReference>
<dbReference type="GO" id="GO:0071555">
    <property type="term" value="P:cell wall organization"/>
    <property type="evidence" value="ECO:0007669"/>
    <property type="project" value="UniProtKB-KW"/>
</dbReference>
<dbReference type="EMBL" id="FO082820">
    <property type="protein sequence ID" value="CCF19868.1"/>
    <property type="molecule type" value="Genomic_DNA"/>
</dbReference>
<keyword evidence="9 17" id="KW-0067">ATP-binding</keyword>
<proteinExistence type="inferred from homology"/>
<dbReference type="InterPro" id="IPR005905">
    <property type="entry name" value="D_ala_D_ala"/>
</dbReference>
<dbReference type="Gene3D" id="3.30.470.20">
    <property type="entry name" value="ATP-grasp fold, B domain"/>
    <property type="match status" value="1"/>
</dbReference>
<dbReference type="GO" id="GO:0009252">
    <property type="term" value="P:peptidoglycan biosynthetic process"/>
    <property type="evidence" value="ECO:0007669"/>
    <property type="project" value="UniProtKB-UniRule"/>
</dbReference>
<evidence type="ECO:0000256" key="7">
    <source>
        <dbReference type="ARBA" id="ARBA00022598"/>
    </source>
</evidence>
<evidence type="ECO:0000256" key="3">
    <source>
        <dbReference type="ARBA" id="ARBA00004496"/>
    </source>
</evidence>
<dbReference type="InterPro" id="IPR011095">
    <property type="entry name" value="Dala_Dala_lig_C"/>
</dbReference>
<feature type="binding site" evidence="16">
    <location>
        <position position="269"/>
    </location>
    <ligand>
        <name>Mg(2+)</name>
        <dbReference type="ChEBI" id="CHEBI:18420"/>
        <label>1</label>
    </ligand>
</feature>
<protein>
    <recommendedName>
        <fullName evidence="5 14">D-alanine--D-alanine ligase</fullName>
        <ecNumber evidence="5 14">6.3.2.4</ecNumber>
    </recommendedName>
    <alternativeName>
        <fullName evidence="14">D-Ala-D-Ala ligase</fullName>
    </alternativeName>
    <alternativeName>
        <fullName evidence="14">D-alanylalanine synthetase</fullName>
    </alternativeName>
</protein>
<dbReference type="NCBIfam" id="NF002378">
    <property type="entry name" value="PRK01372.1"/>
    <property type="match status" value="1"/>
</dbReference>
<dbReference type="GO" id="GO:0008360">
    <property type="term" value="P:regulation of cell shape"/>
    <property type="evidence" value="ECO:0007669"/>
    <property type="project" value="UniProtKB-KW"/>
</dbReference>
<dbReference type="PROSITE" id="PS50975">
    <property type="entry name" value="ATP_GRASP"/>
    <property type="match status" value="1"/>
</dbReference>
<feature type="binding site" evidence="16">
    <location>
        <position position="271"/>
    </location>
    <ligand>
        <name>Mg(2+)</name>
        <dbReference type="ChEBI" id="CHEBI:18420"/>
        <label>2</label>
    </ligand>
</feature>
<comment type="cofactor">
    <cofactor evidence="1">
        <name>Mn(2+)</name>
        <dbReference type="ChEBI" id="CHEBI:29035"/>
    </cofactor>
</comment>
<dbReference type="InterPro" id="IPR013815">
    <property type="entry name" value="ATP_grasp_subdomain_1"/>
</dbReference>
<keyword evidence="6 14" id="KW-0963">Cytoplasm</keyword>
<evidence type="ECO:0000256" key="2">
    <source>
        <dbReference type="ARBA" id="ARBA00003921"/>
    </source>
</evidence>
<dbReference type="PROSITE" id="PS00843">
    <property type="entry name" value="DALA_DALA_LIGASE_1"/>
    <property type="match status" value="1"/>
</dbReference>
<dbReference type="GO" id="GO:0005524">
    <property type="term" value="F:ATP binding"/>
    <property type="evidence" value="ECO:0007669"/>
    <property type="project" value="UniProtKB-UniRule"/>
</dbReference>
<dbReference type="EC" id="6.3.2.4" evidence="5 14"/>
<comment type="similarity">
    <text evidence="4 14">Belongs to the D-alanine--D-alanine ligase family.</text>
</comment>
<evidence type="ECO:0000256" key="16">
    <source>
        <dbReference type="PIRSR" id="PIRSR039102-3"/>
    </source>
</evidence>
<evidence type="ECO:0000256" key="13">
    <source>
        <dbReference type="ARBA" id="ARBA00047614"/>
    </source>
</evidence>
<evidence type="ECO:0000256" key="17">
    <source>
        <dbReference type="PROSITE-ProRule" id="PRU00409"/>
    </source>
</evidence>
<dbReference type="AlphaFoldDB" id="L0NFJ3"/>
<dbReference type="PANTHER" id="PTHR23132:SF23">
    <property type="entry name" value="D-ALANINE--D-ALANINE LIGASE B"/>
    <property type="match status" value="1"/>
</dbReference>
<feature type="domain" description="ATP-grasp" evidence="18">
    <location>
        <begin position="102"/>
        <end position="302"/>
    </location>
</feature>
<dbReference type="PROSITE" id="PS00844">
    <property type="entry name" value="DALA_DALA_LIGASE_2"/>
    <property type="match status" value="1"/>
</dbReference>
<feature type="active site" evidence="15">
    <location>
        <position position="142"/>
    </location>
</feature>
<comment type="catalytic activity">
    <reaction evidence="13 14">
        <text>2 D-alanine + ATP = D-alanyl-D-alanine + ADP + phosphate + H(+)</text>
        <dbReference type="Rhea" id="RHEA:11224"/>
        <dbReference type="ChEBI" id="CHEBI:15378"/>
        <dbReference type="ChEBI" id="CHEBI:30616"/>
        <dbReference type="ChEBI" id="CHEBI:43474"/>
        <dbReference type="ChEBI" id="CHEBI:57416"/>
        <dbReference type="ChEBI" id="CHEBI:57822"/>
        <dbReference type="ChEBI" id="CHEBI:456216"/>
        <dbReference type="EC" id="6.3.2.4"/>
    </reaction>
</comment>
<dbReference type="UniPathway" id="UPA00219"/>
<dbReference type="InterPro" id="IPR000291">
    <property type="entry name" value="D-Ala_lig_Van_CS"/>
</dbReference>
<sequence length="308" mass="33179">MSDKHVAVLMGGFSSERPVSLSSGAACAQALEAEGYRVTRVDVDRNVSGVLSDLRPDVAFNALHGPFGEDGTIQGVLEYLQIPYTHSGVLASALAMDKGQAKHVAKAAGIPVAEARVMSRFDIGNRHPIEPPYVVKPVREGSSFGVVIVKADQSHPPQVLSSDEWRYGNEVMVERYVHGRELTCGVMGDTALGVTEVVPTGNAFYDYDAKYAAGGSTHILPAQISSNVYQKIQSLALKAHQAMGCRGVSRSDFRYDDRVSEDGEVIWLEVNTQPGMTPTSLVPEMAGHAGLSFGDLVRWMVEDASCLR</sequence>
<accession>L0NFJ3</accession>
<keyword evidence="10 14" id="KW-0133">Cell shape</keyword>
<feature type="binding site" evidence="16">
    <location>
        <position position="252"/>
    </location>
    <ligand>
        <name>Mg(2+)</name>
        <dbReference type="ChEBI" id="CHEBI:18420"/>
        <label>1</label>
    </ligand>
</feature>
<keyword evidence="12 14" id="KW-0961">Cell wall biogenesis/degradation</keyword>
<feature type="binding site" evidence="16">
    <location>
        <position position="269"/>
    </location>
    <ligand>
        <name>Mg(2+)</name>
        <dbReference type="ChEBI" id="CHEBI:18420"/>
        <label>2</label>
    </ligand>
</feature>
<feature type="active site" evidence="15">
    <location>
        <position position="16"/>
    </location>
</feature>
<evidence type="ECO:0000313" key="19">
    <source>
        <dbReference type="EMBL" id="CCF19868.1"/>
    </source>
</evidence>
<dbReference type="PANTHER" id="PTHR23132">
    <property type="entry name" value="D-ALANINE--D-ALANINE LIGASE"/>
    <property type="match status" value="1"/>
</dbReference>
<dbReference type="GO" id="GO:0005737">
    <property type="term" value="C:cytoplasm"/>
    <property type="evidence" value="ECO:0007669"/>
    <property type="project" value="UniProtKB-SubCell"/>
</dbReference>
<evidence type="ECO:0000256" key="8">
    <source>
        <dbReference type="ARBA" id="ARBA00022741"/>
    </source>
</evidence>
<comment type="pathway">
    <text evidence="14">Cell wall biogenesis; peptidoglycan biosynthesis.</text>
</comment>
<evidence type="ECO:0000256" key="12">
    <source>
        <dbReference type="ARBA" id="ARBA00023316"/>
    </source>
</evidence>
<keyword evidence="11 14" id="KW-0573">Peptidoglycan synthesis</keyword>
<keyword evidence="16" id="KW-0460">Magnesium</keyword>
<dbReference type="InterPro" id="IPR011127">
    <property type="entry name" value="Dala_Dala_lig_N"/>
</dbReference>
<evidence type="ECO:0000256" key="9">
    <source>
        <dbReference type="ARBA" id="ARBA00022840"/>
    </source>
</evidence>
<dbReference type="OrthoDB" id="9813261at2"/>
<evidence type="ECO:0000256" key="14">
    <source>
        <dbReference type="HAMAP-Rule" id="MF_00047"/>
    </source>
</evidence>
<dbReference type="GO" id="GO:0046872">
    <property type="term" value="F:metal ion binding"/>
    <property type="evidence" value="ECO:0007669"/>
    <property type="project" value="UniProtKB-KW"/>
</dbReference>
<keyword evidence="8 17" id="KW-0547">Nucleotide-binding</keyword>
<dbReference type="InterPro" id="IPR011761">
    <property type="entry name" value="ATP-grasp"/>
</dbReference>
<evidence type="ECO:0000256" key="6">
    <source>
        <dbReference type="ARBA" id="ARBA00022490"/>
    </source>
</evidence>
<feature type="active site" evidence="15">
    <location>
        <position position="280"/>
    </location>
</feature>
<dbReference type="RefSeq" id="WP_052638707.1">
    <property type="nucleotide sequence ID" value="NZ_FO082820.1"/>
</dbReference>
<dbReference type="Gene3D" id="3.40.50.20">
    <property type="match status" value="1"/>
</dbReference>
<comment type="cofactor">
    <cofactor evidence="16">
        <name>Mg(2+)</name>
        <dbReference type="ChEBI" id="CHEBI:18420"/>
    </cofactor>
    <cofactor evidence="16">
        <name>Mn(2+)</name>
        <dbReference type="ChEBI" id="CHEBI:29035"/>
    </cofactor>
    <text evidence="16">Binds 2 magnesium or manganese ions per subunit.</text>
</comment>
<comment type="function">
    <text evidence="2 14">Cell wall formation.</text>
</comment>
<dbReference type="Gene3D" id="3.30.1490.20">
    <property type="entry name" value="ATP-grasp fold, A domain"/>
    <property type="match status" value="1"/>
</dbReference>
<evidence type="ECO:0000313" key="20">
    <source>
        <dbReference type="Proteomes" id="UP000010792"/>
    </source>
</evidence>
<gene>
    <name evidence="14 19" type="primary">ddl</name>
    <name evidence="19" type="ORF">NT26_2144</name>
</gene>
<evidence type="ECO:0000256" key="10">
    <source>
        <dbReference type="ARBA" id="ARBA00022960"/>
    </source>
</evidence>
<evidence type="ECO:0000259" key="18">
    <source>
        <dbReference type="PROSITE" id="PS50975"/>
    </source>
</evidence>
<dbReference type="SUPFAM" id="SSF56059">
    <property type="entry name" value="Glutathione synthetase ATP-binding domain-like"/>
    <property type="match status" value="1"/>
</dbReference>
<evidence type="ECO:0000256" key="11">
    <source>
        <dbReference type="ARBA" id="ARBA00022984"/>
    </source>
</evidence>
<dbReference type="Pfam" id="PF07478">
    <property type="entry name" value="Dala_Dala_lig_C"/>
    <property type="match status" value="1"/>
</dbReference>
<dbReference type="InterPro" id="IPR016185">
    <property type="entry name" value="PreATP-grasp_dom_sf"/>
</dbReference>
<dbReference type="Pfam" id="PF01820">
    <property type="entry name" value="Dala_Dala_lig_N"/>
    <property type="match status" value="1"/>
</dbReference>
<dbReference type="PIRSF" id="PIRSF039102">
    <property type="entry name" value="Ddl/VanB"/>
    <property type="match status" value="1"/>
</dbReference>
<evidence type="ECO:0000256" key="1">
    <source>
        <dbReference type="ARBA" id="ARBA00001936"/>
    </source>
</evidence>
<evidence type="ECO:0000256" key="4">
    <source>
        <dbReference type="ARBA" id="ARBA00010871"/>
    </source>
</evidence>
<keyword evidence="20" id="KW-1185">Reference proteome</keyword>
<evidence type="ECO:0000256" key="5">
    <source>
        <dbReference type="ARBA" id="ARBA00012216"/>
    </source>
</evidence>
<comment type="subcellular location">
    <subcellularLocation>
        <location evidence="3 14">Cytoplasm</location>
    </subcellularLocation>
</comment>
<name>L0NFJ3_9HYPH</name>
<keyword evidence="16" id="KW-0464">Manganese</keyword>
<keyword evidence="16" id="KW-0479">Metal-binding</keyword>
<keyword evidence="7 14" id="KW-0436">Ligase</keyword>
<evidence type="ECO:0000256" key="15">
    <source>
        <dbReference type="PIRSR" id="PIRSR039102-1"/>
    </source>
</evidence>
<reference evidence="19 20" key="1">
    <citation type="journal article" date="2013" name="Genome Biol. Evol.">
        <title>Life in an arsenic-containing gold mine: genome and physiology of the autotrophic arsenite-oxidizing bacterium rhizobium sp. NT-26.</title>
        <authorList>
            <person name="Andres J."/>
            <person name="Arsene-Ploetze F."/>
            <person name="Barbe V."/>
            <person name="Brochier-Armanet C."/>
            <person name="Cleiss-Arnold J."/>
            <person name="Coppee J.Y."/>
            <person name="Dillies M.A."/>
            <person name="Geist"/>
            <person name="L"/>
            <person name="Joublin A."/>
            <person name="Koechler S."/>
            <person name="Lassalle F."/>
            <person name="Marchal M."/>
            <person name="Medigue C."/>
            <person name="Muller D."/>
            <person name="Nesme X."/>
            <person name="Plewniak F."/>
            <person name="Proux C."/>
            <person name="Ramirez-Bahena M.H."/>
            <person name="Schenowitz C."/>
            <person name="Sismeiro O."/>
            <person name="Vallenet D."/>
            <person name="Santini J.M."/>
            <person name="Bertin P.N."/>
        </authorList>
    </citation>
    <scope>NUCLEOTIDE SEQUENCE [LARGE SCALE GENOMIC DNA]</scope>
    <source>
        <strain evidence="19 20">NT-26</strain>
    </source>
</reference>
<organism evidence="19 20">
    <name type="scientific">Pseudorhizobium banfieldiae</name>
    <dbReference type="NCBI Taxonomy" id="1125847"/>
    <lineage>
        <taxon>Bacteria</taxon>
        <taxon>Pseudomonadati</taxon>
        <taxon>Pseudomonadota</taxon>
        <taxon>Alphaproteobacteria</taxon>
        <taxon>Hyphomicrobiales</taxon>
        <taxon>Rhizobiaceae</taxon>
        <taxon>Rhizobium/Agrobacterium group</taxon>
        <taxon>Pseudorhizobium</taxon>
    </lineage>
</organism>
<dbReference type="SUPFAM" id="SSF52440">
    <property type="entry name" value="PreATP-grasp domain"/>
    <property type="match status" value="1"/>
</dbReference>
<dbReference type="STRING" id="1125847.NT26_2144"/>
<dbReference type="KEGG" id="rht:NT26_2144"/>
<dbReference type="HAMAP" id="MF_00047">
    <property type="entry name" value="Dala_Dala_lig"/>
    <property type="match status" value="1"/>
</dbReference>